<dbReference type="InterPro" id="IPR027417">
    <property type="entry name" value="P-loop_NTPase"/>
</dbReference>
<reference evidence="3" key="1">
    <citation type="submission" date="2022-02" db="EMBL/GenBank/DDBJ databases">
        <title>Vibrio sp. nov, a new bacterium isolated from seawater.</title>
        <authorList>
            <person name="Yuan Y."/>
        </authorList>
    </citation>
    <scope>NUCLEOTIDE SEQUENCE</scope>
    <source>
        <strain evidence="3">ZSDZ65</strain>
    </source>
</reference>
<feature type="domain" description="Bacterial type II secretion system protein E" evidence="2">
    <location>
        <begin position="25"/>
        <end position="285"/>
    </location>
</feature>
<keyword evidence="4" id="KW-1185">Reference proteome</keyword>
<proteinExistence type="inferred from homology"/>
<dbReference type="AlphaFoldDB" id="A0A9X3CS43"/>
<evidence type="ECO:0000313" key="4">
    <source>
        <dbReference type="Proteomes" id="UP001155587"/>
    </source>
</evidence>
<accession>A0A9X3CS43</accession>
<evidence type="ECO:0000259" key="2">
    <source>
        <dbReference type="Pfam" id="PF00437"/>
    </source>
</evidence>
<dbReference type="PANTHER" id="PTHR30486:SF6">
    <property type="entry name" value="TYPE IV PILUS RETRACTATION ATPASE PILT"/>
    <property type="match status" value="1"/>
</dbReference>
<organism evidence="3 4">
    <name type="scientific">Vibrio qingdaonensis</name>
    <dbReference type="NCBI Taxonomy" id="2829491"/>
    <lineage>
        <taxon>Bacteria</taxon>
        <taxon>Pseudomonadati</taxon>
        <taxon>Pseudomonadota</taxon>
        <taxon>Gammaproteobacteria</taxon>
        <taxon>Vibrionales</taxon>
        <taxon>Vibrionaceae</taxon>
        <taxon>Vibrio</taxon>
    </lineage>
</organism>
<dbReference type="Gene3D" id="3.40.50.300">
    <property type="entry name" value="P-loop containing nucleotide triphosphate hydrolases"/>
    <property type="match status" value="1"/>
</dbReference>
<dbReference type="InterPro" id="IPR050921">
    <property type="entry name" value="T4SS_GSP_E_ATPase"/>
</dbReference>
<dbReference type="PANTHER" id="PTHR30486">
    <property type="entry name" value="TWITCHING MOTILITY PROTEIN PILT"/>
    <property type="match status" value="1"/>
</dbReference>
<dbReference type="Proteomes" id="UP001155587">
    <property type="component" value="Unassembled WGS sequence"/>
</dbReference>
<evidence type="ECO:0000256" key="1">
    <source>
        <dbReference type="ARBA" id="ARBA00006611"/>
    </source>
</evidence>
<comment type="similarity">
    <text evidence="1">Belongs to the GSP E family.</text>
</comment>
<dbReference type="Pfam" id="PF00437">
    <property type="entry name" value="T2SSE"/>
    <property type="match status" value="1"/>
</dbReference>
<gene>
    <name evidence="3" type="primary">tadA</name>
    <name evidence="3" type="ORF">MD535_22215</name>
</gene>
<name>A0A9X3CS43_9VIBR</name>
<dbReference type="InterPro" id="IPR001482">
    <property type="entry name" value="T2SS/T4SS_dom"/>
</dbReference>
<comment type="caution">
    <text evidence="3">The sequence shown here is derived from an EMBL/GenBank/DDBJ whole genome shotgun (WGS) entry which is preliminary data.</text>
</comment>
<dbReference type="EMBL" id="JAKRRY010000045">
    <property type="protein sequence ID" value="MCW8348707.1"/>
    <property type="molecule type" value="Genomic_DNA"/>
</dbReference>
<dbReference type="CDD" id="cd01130">
    <property type="entry name" value="VirB11-like_ATPase"/>
    <property type="match status" value="1"/>
</dbReference>
<dbReference type="Gene3D" id="3.30.450.370">
    <property type="match status" value="1"/>
</dbReference>
<dbReference type="GO" id="GO:0016887">
    <property type="term" value="F:ATP hydrolysis activity"/>
    <property type="evidence" value="ECO:0007669"/>
    <property type="project" value="InterPro"/>
</dbReference>
<sequence length="343" mass="38275">MFDTIKTLFGDVPIAKQYEWQWVEKHFQPIADLYQTPDVTEIFVDRFDTIAIERNGAIEKTDCRFDSEKSFQALLTQLALCLNQTLTEESPILDARLPDCSRICATLPAVTPQGASMTLRIAPTNHISAEQLVEFGALSAPMLTYLIEAIQSGKNIIVSGNTGSGKTTLLRALARYIPLKERIVVCEDTQELYLDWLPFLISMESPKRSSSDVEMKTLIETSLRMRPDRIWVGEIRNGRAADAFLQAINTGHSGCMTTVHANGCDDALSRLQYLIASQGNISFDLAYQQIVGNVDIFVHASRHESYGRKVTEIAEVVNGTLTPKFLFDQQDHHHIAANTHIGS</sequence>
<dbReference type="RefSeq" id="WP_265677309.1">
    <property type="nucleotide sequence ID" value="NZ_JAKRRY010000045.1"/>
</dbReference>
<evidence type="ECO:0000313" key="3">
    <source>
        <dbReference type="EMBL" id="MCW8348707.1"/>
    </source>
</evidence>
<protein>
    <submittedName>
        <fullName evidence="3">Flp pilus assembly complex ATPase component TadA</fullName>
    </submittedName>
</protein>
<dbReference type="SUPFAM" id="SSF52540">
    <property type="entry name" value="P-loop containing nucleoside triphosphate hydrolases"/>
    <property type="match status" value="1"/>
</dbReference>